<organism evidence="2 3">
    <name type="scientific">Microbacterium marinilacus</name>
    <dbReference type="NCBI Taxonomy" id="415209"/>
    <lineage>
        <taxon>Bacteria</taxon>
        <taxon>Bacillati</taxon>
        <taxon>Actinomycetota</taxon>
        <taxon>Actinomycetes</taxon>
        <taxon>Micrococcales</taxon>
        <taxon>Microbacteriaceae</taxon>
        <taxon>Microbacterium</taxon>
    </lineage>
</organism>
<accession>A0ABP7B3N5</accession>
<keyword evidence="1" id="KW-0812">Transmembrane</keyword>
<name>A0ABP7B3N5_9MICO</name>
<evidence type="ECO:0000313" key="2">
    <source>
        <dbReference type="EMBL" id="GAA3648184.1"/>
    </source>
</evidence>
<reference evidence="3" key="1">
    <citation type="journal article" date="2019" name="Int. J. Syst. Evol. Microbiol.">
        <title>The Global Catalogue of Microorganisms (GCM) 10K type strain sequencing project: providing services to taxonomists for standard genome sequencing and annotation.</title>
        <authorList>
            <consortium name="The Broad Institute Genomics Platform"/>
            <consortium name="The Broad Institute Genome Sequencing Center for Infectious Disease"/>
            <person name="Wu L."/>
            <person name="Ma J."/>
        </authorList>
    </citation>
    <scope>NUCLEOTIDE SEQUENCE [LARGE SCALE GENOMIC DNA]</scope>
    <source>
        <strain evidence="3">JCM 16546</strain>
    </source>
</reference>
<comment type="caution">
    <text evidence="2">The sequence shown here is derived from an EMBL/GenBank/DDBJ whole genome shotgun (WGS) entry which is preliminary data.</text>
</comment>
<evidence type="ECO:0008006" key="4">
    <source>
        <dbReference type="Google" id="ProtNLM"/>
    </source>
</evidence>
<dbReference type="RefSeq" id="WP_308122762.1">
    <property type="nucleotide sequence ID" value="NZ_BAAAYV010000002.1"/>
</dbReference>
<proteinExistence type="predicted"/>
<evidence type="ECO:0000313" key="3">
    <source>
        <dbReference type="Proteomes" id="UP001410795"/>
    </source>
</evidence>
<evidence type="ECO:0000256" key="1">
    <source>
        <dbReference type="SAM" id="Phobius"/>
    </source>
</evidence>
<dbReference type="EMBL" id="BAAAYV010000002">
    <property type="protein sequence ID" value="GAA3648184.1"/>
    <property type="molecule type" value="Genomic_DNA"/>
</dbReference>
<keyword evidence="1" id="KW-0472">Membrane</keyword>
<feature type="transmembrane region" description="Helical" evidence="1">
    <location>
        <begin position="29"/>
        <end position="49"/>
    </location>
</feature>
<sequence>MRPSRRCAEALRTIRGRLRASAGDDTGSAALEFLTAGVLLLVPLAYLVIALGEVQSWLLGAETSARVAARAIALGPDAGNPDAVLESVTRQYGIEAFDADVSCVPAVTSCPAAGATVIVTVSTQVTLPLIPPVLGLDRLATVPVQASSVQKVSEYWESR</sequence>
<keyword evidence="3" id="KW-1185">Reference proteome</keyword>
<gene>
    <name evidence="2" type="ORF">GCM10022202_04710</name>
</gene>
<dbReference type="Proteomes" id="UP001410795">
    <property type="component" value="Unassembled WGS sequence"/>
</dbReference>
<protein>
    <recommendedName>
        <fullName evidence="4">TadE family protein</fullName>
    </recommendedName>
</protein>
<keyword evidence="1" id="KW-1133">Transmembrane helix</keyword>